<feature type="compositionally biased region" description="Basic residues" evidence="2">
    <location>
        <begin position="398"/>
        <end position="411"/>
    </location>
</feature>
<dbReference type="InterPro" id="IPR025558">
    <property type="entry name" value="DUF4283"/>
</dbReference>
<gene>
    <name evidence="4" type="ORF">LTRI10_LOCUS24979</name>
</gene>
<evidence type="ECO:0000313" key="5">
    <source>
        <dbReference type="Proteomes" id="UP001497516"/>
    </source>
</evidence>
<accession>A0AAV2EDQ0</accession>
<dbReference type="Pfam" id="PF14392">
    <property type="entry name" value="zf-CCHC_4"/>
    <property type="match status" value="1"/>
</dbReference>
<evidence type="ECO:0000256" key="2">
    <source>
        <dbReference type="SAM" id="MobiDB-lite"/>
    </source>
</evidence>
<organism evidence="4 5">
    <name type="scientific">Linum trigynum</name>
    <dbReference type="NCBI Taxonomy" id="586398"/>
    <lineage>
        <taxon>Eukaryota</taxon>
        <taxon>Viridiplantae</taxon>
        <taxon>Streptophyta</taxon>
        <taxon>Embryophyta</taxon>
        <taxon>Tracheophyta</taxon>
        <taxon>Spermatophyta</taxon>
        <taxon>Magnoliopsida</taxon>
        <taxon>eudicotyledons</taxon>
        <taxon>Gunneridae</taxon>
        <taxon>Pentapetalae</taxon>
        <taxon>rosids</taxon>
        <taxon>fabids</taxon>
        <taxon>Malpighiales</taxon>
        <taxon>Linaceae</taxon>
        <taxon>Linum</taxon>
    </lineage>
</organism>
<feature type="compositionally biased region" description="Polar residues" evidence="2">
    <location>
        <begin position="372"/>
        <end position="391"/>
    </location>
</feature>
<dbReference type="GO" id="GO:0008270">
    <property type="term" value="F:zinc ion binding"/>
    <property type="evidence" value="ECO:0007669"/>
    <property type="project" value="UniProtKB-KW"/>
</dbReference>
<keyword evidence="1" id="KW-0479">Metal-binding</keyword>
<dbReference type="InterPro" id="IPR025836">
    <property type="entry name" value="Zn_knuckle_CX2CX4HX4C"/>
</dbReference>
<sequence length="411" mass="45588">MSSEQLAPATIFNPSDRPPDEAPSPIDISQIPPTTSLVGESMAVDTPSAGSPTSSTPATTPISYARAVLGEKSGSAQEATSWTPIGEHDLVPSTYNGEPELKVSDGLKTKLSAPWQRSLVVRTLGIQISFTTFSNKVKMQWRPTGTLDILVLGPECFLAKFSNDTDYFRALTEGPWTIFDHYLLVQQWTPNFRLNNKLPNSMIVWVQLPAFPIHFYHREVLFSLGNMIGRTIKLDYHTLHQQRARFARIAVEIDLSKPLVMRIRLDGQWQYLEYENLPVVCFECGKIGHTESSCPNLIAPPLPLALVESGSRSEITPATQPEEKVGFGPWMQVTRRSRRGNRNTEKGIMETANGESANQGKGEKGKFINKESPASNTLAQGRRVGTNQRAEISNGGKSGKRKRQGYYGSRR</sequence>
<proteinExistence type="predicted"/>
<dbReference type="InterPro" id="IPR001878">
    <property type="entry name" value="Znf_CCHC"/>
</dbReference>
<dbReference type="PANTHER" id="PTHR31286:SF99">
    <property type="entry name" value="DUF4283 DOMAIN-CONTAINING PROTEIN"/>
    <property type="match status" value="1"/>
</dbReference>
<evidence type="ECO:0000259" key="3">
    <source>
        <dbReference type="PROSITE" id="PS50158"/>
    </source>
</evidence>
<dbReference type="AlphaFoldDB" id="A0AAV2EDQ0"/>
<dbReference type="PROSITE" id="PS50158">
    <property type="entry name" value="ZF_CCHC"/>
    <property type="match status" value="1"/>
</dbReference>
<feature type="domain" description="CCHC-type" evidence="3">
    <location>
        <begin position="281"/>
        <end position="296"/>
    </location>
</feature>
<protein>
    <recommendedName>
        <fullName evidence="3">CCHC-type domain-containing protein</fullName>
    </recommendedName>
</protein>
<feature type="region of interest" description="Disordered" evidence="2">
    <location>
        <begin position="334"/>
        <end position="411"/>
    </location>
</feature>
<keyword evidence="1" id="KW-0862">Zinc</keyword>
<dbReference type="PANTHER" id="PTHR31286">
    <property type="entry name" value="GLYCINE-RICH CELL WALL STRUCTURAL PROTEIN 1.8-LIKE"/>
    <property type="match status" value="1"/>
</dbReference>
<feature type="compositionally biased region" description="Low complexity" evidence="2">
    <location>
        <begin position="46"/>
        <end position="60"/>
    </location>
</feature>
<reference evidence="4 5" key="1">
    <citation type="submission" date="2024-04" db="EMBL/GenBank/DDBJ databases">
        <authorList>
            <person name="Fracassetti M."/>
        </authorList>
    </citation>
    <scope>NUCLEOTIDE SEQUENCE [LARGE SCALE GENOMIC DNA]</scope>
</reference>
<keyword evidence="1" id="KW-0863">Zinc-finger</keyword>
<dbReference type="EMBL" id="OZ034817">
    <property type="protein sequence ID" value="CAL1383723.1"/>
    <property type="molecule type" value="Genomic_DNA"/>
</dbReference>
<name>A0AAV2EDQ0_9ROSI</name>
<dbReference type="SMART" id="SM00343">
    <property type="entry name" value="ZnF_C2HC"/>
    <property type="match status" value="1"/>
</dbReference>
<dbReference type="Pfam" id="PF14111">
    <property type="entry name" value="DUF4283"/>
    <property type="match status" value="1"/>
</dbReference>
<keyword evidence="5" id="KW-1185">Reference proteome</keyword>
<dbReference type="Proteomes" id="UP001497516">
    <property type="component" value="Chromosome 4"/>
</dbReference>
<dbReference type="SUPFAM" id="SSF57756">
    <property type="entry name" value="Retrovirus zinc finger-like domains"/>
    <property type="match status" value="1"/>
</dbReference>
<evidence type="ECO:0000313" key="4">
    <source>
        <dbReference type="EMBL" id="CAL1383723.1"/>
    </source>
</evidence>
<dbReference type="InterPro" id="IPR040256">
    <property type="entry name" value="At4g02000-like"/>
</dbReference>
<dbReference type="InterPro" id="IPR036875">
    <property type="entry name" value="Znf_CCHC_sf"/>
</dbReference>
<evidence type="ECO:0000256" key="1">
    <source>
        <dbReference type="PROSITE-ProRule" id="PRU00047"/>
    </source>
</evidence>
<feature type="region of interest" description="Disordered" evidence="2">
    <location>
        <begin position="1"/>
        <end position="60"/>
    </location>
</feature>
<dbReference type="GO" id="GO:0003676">
    <property type="term" value="F:nucleic acid binding"/>
    <property type="evidence" value="ECO:0007669"/>
    <property type="project" value="InterPro"/>
</dbReference>